<feature type="compositionally biased region" description="Low complexity" evidence="1">
    <location>
        <begin position="169"/>
        <end position="186"/>
    </location>
</feature>
<dbReference type="Gene3D" id="2.60.40.3440">
    <property type="match status" value="3"/>
</dbReference>
<reference evidence="2" key="2">
    <citation type="journal article" date="2022" name="BMC Genomics">
        <title>Comparative genome analysis of mycobacteria focusing on tRNA and non-coding RNA.</title>
        <authorList>
            <person name="Behra P.R.K."/>
            <person name="Pettersson B.M.F."/>
            <person name="Ramesh M."/>
            <person name="Das S."/>
            <person name="Dasgupta S."/>
            <person name="Kirsebom L.A."/>
        </authorList>
    </citation>
    <scope>NUCLEOTIDE SEQUENCE</scope>
    <source>
        <strain evidence="2">DSM 44838</strain>
    </source>
</reference>
<accession>A0A9X2YW23</accession>
<evidence type="ECO:0000313" key="2">
    <source>
        <dbReference type="EMBL" id="MCV7419785.1"/>
    </source>
</evidence>
<dbReference type="AlphaFoldDB" id="A0A9X2YW23"/>
<name>A0A9X2YW23_9MYCO</name>
<dbReference type="PANTHER" id="PTHR34720:SF9">
    <property type="entry name" value="BLR4714 PROTEIN"/>
    <property type="match status" value="1"/>
</dbReference>
<dbReference type="RefSeq" id="WP_263994571.1">
    <property type="nucleotide sequence ID" value="NZ_JACKVK010000003.1"/>
</dbReference>
<comment type="caution">
    <text evidence="2">The sequence shown here is derived from an EMBL/GenBank/DDBJ whole genome shotgun (WGS) entry which is preliminary data.</text>
</comment>
<dbReference type="PANTHER" id="PTHR34720">
    <property type="entry name" value="MICROCYSTIN DEPENDENT PROTEIN"/>
    <property type="match status" value="1"/>
</dbReference>
<feature type="compositionally biased region" description="Low complexity" evidence="1">
    <location>
        <begin position="1"/>
        <end position="12"/>
    </location>
</feature>
<protein>
    <submittedName>
        <fullName evidence="2">Tandem-95 repeat protein</fullName>
    </submittedName>
</protein>
<sequence>MPSSASRRAAQVRARHRKDGRRAQAVYPTFRLEGPSPLNAPSGQPAFARHVGRVGALAVALGVGVAVATATGAGLAAADEGATDSPAGSTGASGASSSTASASASAATSATTDSPPAGSSTSTSPTETATTAGSGAASTPHGDTGSTVPEMVVSASGGANTSVGQRPVTSSSASADSTSVASSGTAPKHDRPTTPAASPGASSAVAASVTTTTPLREASTRAVAPDTVDAGTHAVETPQSSVTPVADVPTSELVAPVPSPSTTALTVVPAPPDTPGPSVPVQSPLAWTLLAWTRREAQRSVDATTTTVSNDIYATLVDTAVSGSVLDNDTAPAGDSLVVDSHTDPSHGSVTMQSDGTFTYQPQQGYVGPDEFDYTAISVGTGSSASTVVSIAVLPNQPPTAVDDSFTTSRTPFTTSATSNDSGSQAGFVVVAHTDPANGSVTMDETGVFTYTAHPGFLGEDSFTYTIADSRNQTATATVTITVVNAGYTPPPFVVGDAVFTPVDTAVSITVLANDFGFSGNPLTATVGNQPRSGVVSDDGTGTFVYTPNAGFVGVDSFTYAAADGVGGSSTATVTVNVGRYFNDPLVGRDYYDATKDTPLVVSPQWGVLSNDFDPDGDSMTAAVTQQPAYGTVVMASDGSFVYTPAAGFLGQDVFSYTATDSTMAANTTTVTITVKVAPNLPPQANFDGYQTYVGVPVTLDLLANDSDPEGAPLTARIVTKPTSGTVTTNSDGTFTYTPATGFVGTVEFRYAVSDGVNEAEANVMVTVVEENHAPTANDDAVTFPNGIQVIVDVLANDTDPEGDYLYVSDYGTPAHGTTGGNLGGTIEYTPEPDFSGTDQFTYQISDAFGNTSTATVTVTILPPRIPPTANDDTAVTAMDTPVDIDVLTNDSNPSNDVLTVAIDTPPDRGQASVAQDGTLHYTPPPGFTGIDYVSYTITNAAGMVSFASVTITVTGSDDGGSPSEPGATRFTVSTGTTLRVTAAKGVVGNDYLAQGARAGLVDGPTHGTLSLNGDGSFAYTPATGFVGTDSFTYYIGTSEWGDGPFTATVEVTPSAGAVVGVPTVEVAYGNGGLPSCQSAWLPGIYQQDDVWPLCSQPEVRRLSDRM</sequence>
<dbReference type="EMBL" id="JACKVK010000003">
    <property type="protein sequence ID" value="MCV7419785.1"/>
    <property type="molecule type" value="Genomic_DNA"/>
</dbReference>
<keyword evidence="3" id="KW-1185">Reference proteome</keyword>
<dbReference type="Proteomes" id="UP001141629">
    <property type="component" value="Unassembled WGS sequence"/>
</dbReference>
<gene>
    <name evidence="2" type="ORF">H7K45_04455</name>
</gene>
<feature type="compositionally biased region" description="Low complexity" evidence="1">
    <location>
        <begin position="193"/>
        <end position="214"/>
    </location>
</feature>
<feature type="region of interest" description="Disordered" evidence="1">
    <location>
        <begin position="78"/>
        <end position="223"/>
    </location>
</feature>
<feature type="compositionally biased region" description="Low complexity" evidence="1">
    <location>
        <begin position="78"/>
        <end position="140"/>
    </location>
</feature>
<reference evidence="2" key="1">
    <citation type="submission" date="2020-07" db="EMBL/GenBank/DDBJ databases">
        <authorList>
            <person name="Pettersson B.M.F."/>
            <person name="Behra P.R.K."/>
            <person name="Ramesh M."/>
            <person name="Das S."/>
            <person name="Dasgupta S."/>
            <person name="Kirsebom L.A."/>
        </authorList>
    </citation>
    <scope>NUCLEOTIDE SEQUENCE</scope>
    <source>
        <strain evidence="2">DSM 44838</strain>
    </source>
</reference>
<feature type="region of interest" description="Disordered" evidence="1">
    <location>
        <begin position="1"/>
        <end position="46"/>
    </location>
</feature>
<evidence type="ECO:0000313" key="3">
    <source>
        <dbReference type="Proteomes" id="UP001141629"/>
    </source>
</evidence>
<dbReference type="Gene3D" id="2.60.40.2810">
    <property type="match status" value="5"/>
</dbReference>
<dbReference type="Pfam" id="PF17963">
    <property type="entry name" value="Big_9"/>
    <property type="match status" value="8"/>
</dbReference>
<feature type="compositionally biased region" description="Polar residues" evidence="1">
    <location>
        <begin position="157"/>
        <end position="168"/>
    </location>
</feature>
<dbReference type="NCBIfam" id="NF012211">
    <property type="entry name" value="tand_rpt_95"/>
    <property type="match status" value="8"/>
</dbReference>
<proteinExistence type="predicted"/>
<evidence type="ECO:0000256" key="1">
    <source>
        <dbReference type="SAM" id="MobiDB-lite"/>
    </source>
</evidence>
<organism evidence="2 3">
    <name type="scientific">Mycobacterium yunnanensis</name>
    <dbReference type="NCBI Taxonomy" id="368477"/>
    <lineage>
        <taxon>Bacteria</taxon>
        <taxon>Bacillati</taxon>
        <taxon>Actinomycetota</taxon>
        <taxon>Actinomycetes</taxon>
        <taxon>Mycobacteriales</taxon>
        <taxon>Mycobacteriaceae</taxon>
        <taxon>Mycobacterium</taxon>
    </lineage>
</organism>